<dbReference type="RefSeq" id="WP_133905835.1">
    <property type="nucleotide sequence ID" value="NZ_SOCP01000011.1"/>
</dbReference>
<proteinExistence type="predicted"/>
<feature type="domain" description="AB hydrolase-1" evidence="2">
    <location>
        <begin position="16"/>
        <end position="117"/>
    </location>
</feature>
<dbReference type="SUPFAM" id="SSF53474">
    <property type="entry name" value="alpha/beta-Hydrolases"/>
    <property type="match status" value="1"/>
</dbReference>
<dbReference type="OrthoDB" id="2987348at2"/>
<sequence>MIELGHRTTGEPDGGPPVVLLHALGSSARTWADLAKRLPRHSVALDLRGHGTSPHTDDYTFTAMADDVLHFMDRHGHDTVDLVGHSLGGAVAMHVAMKAPDRVRLMVVEDIAPPPHERTEPIEVPAAPPEPVDFDWAVVHTVKHLVRTPDPTWWAGLPRIPADTLWLAGGQGSHVDQGRLREAAQLMPTATVVEIPVGHRIHSEAPDDFAAVVVPFLSRAAS</sequence>
<accession>A0A4R7VAY8</accession>
<keyword evidence="4" id="KW-1185">Reference proteome</keyword>
<name>A0A4R7VAY8_9PSEU</name>
<dbReference type="Pfam" id="PF00561">
    <property type="entry name" value="Abhydrolase_1"/>
    <property type="match status" value="1"/>
</dbReference>
<evidence type="ECO:0000313" key="3">
    <source>
        <dbReference type="EMBL" id="TDV46174.1"/>
    </source>
</evidence>
<dbReference type="GO" id="GO:0016787">
    <property type="term" value="F:hydrolase activity"/>
    <property type="evidence" value="ECO:0007669"/>
    <property type="project" value="UniProtKB-KW"/>
</dbReference>
<dbReference type="EMBL" id="SOCP01000011">
    <property type="protein sequence ID" value="TDV46174.1"/>
    <property type="molecule type" value="Genomic_DNA"/>
</dbReference>
<comment type="caution">
    <text evidence="3">The sequence shown here is derived from an EMBL/GenBank/DDBJ whole genome shotgun (WGS) entry which is preliminary data.</text>
</comment>
<evidence type="ECO:0000313" key="4">
    <source>
        <dbReference type="Proteomes" id="UP000294927"/>
    </source>
</evidence>
<dbReference type="PANTHER" id="PTHR46118:SF4">
    <property type="entry name" value="PROTEIN ABHD11"/>
    <property type="match status" value="1"/>
</dbReference>
<dbReference type="AlphaFoldDB" id="A0A4R7VAY8"/>
<dbReference type="InterPro" id="IPR000073">
    <property type="entry name" value="AB_hydrolase_1"/>
</dbReference>
<protein>
    <submittedName>
        <fullName evidence="3">Pimeloyl-ACP methyl ester carboxylesterase</fullName>
    </submittedName>
</protein>
<evidence type="ECO:0000256" key="1">
    <source>
        <dbReference type="ARBA" id="ARBA00022801"/>
    </source>
</evidence>
<gene>
    <name evidence="3" type="ORF">CLV71_111132</name>
</gene>
<reference evidence="3 4" key="1">
    <citation type="submission" date="2019-03" db="EMBL/GenBank/DDBJ databases">
        <title>Genomic Encyclopedia of Archaeal and Bacterial Type Strains, Phase II (KMG-II): from individual species to whole genera.</title>
        <authorList>
            <person name="Goeker M."/>
        </authorList>
    </citation>
    <scope>NUCLEOTIDE SEQUENCE [LARGE SCALE GENOMIC DNA]</scope>
    <source>
        <strain evidence="3 4">DSM 45499</strain>
    </source>
</reference>
<dbReference type="PRINTS" id="PR00111">
    <property type="entry name" value="ABHYDROLASE"/>
</dbReference>
<dbReference type="InterPro" id="IPR029058">
    <property type="entry name" value="AB_hydrolase_fold"/>
</dbReference>
<dbReference type="Gene3D" id="3.40.50.1820">
    <property type="entry name" value="alpha/beta hydrolase"/>
    <property type="match status" value="2"/>
</dbReference>
<dbReference type="Proteomes" id="UP000294927">
    <property type="component" value="Unassembled WGS sequence"/>
</dbReference>
<organism evidence="3 4">
    <name type="scientific">Actinophytocola oryzae</name>
    <dbReference type="NCBI Taxonomy" id="502181"/>
    <lineage>
        <taxon>Bacteria</taxon>
        <taxon>Bacillati</taxon>
        <taxon>Actinomycetota</taxon>
        <taxon>Actinomycetes</taxon>
        <taxon>Pseudonocardiales</taxon>
        <taxon>Pseudonocardiaceae</taxon>
    </lineage>
</organism>
<keyword evidence="1" id="KW-0378">Hydrolase</keyword>
<dbReference type="PANTHER" id="PTHR46118">
    <property type="entry name" value="PROTEIN ABHD11"/>
    <property type="match status" value="1"/>
</dbReference>
<evidence type="ECO:0000259" key="2">
    <source>
        <dbReference type="Pfam" id="PF00561"/>
    </source>
</evidence>